<comment type="caution">
    <text evidence="2">The sequence shown here is derived from an EMBL/GenBank/DDBJ whole genome shotgun (WGS) entry which is preliminary data.</text>
</comment>
<name>A0AA88D522_FICCA</name>
<feature type="compositionally biased region" description="Low complexity" evidence="1">
    <location>
        <begin position="36"/>
        <end position="46"/>
    </location>
</feature>
<evidence type="ECO:0000313" key="2">
    <source>
        <dbReference type="EMBL" id="GMN44635.1"/>
    </source>
</evidence>
<sequence length="55" mass="5862">MRQSRDPATTTTVMTRHCRVVFSGNDRRAATSNHLPAATASSPATAVYNGGIDWG</sequence>
<organism evidence="2 3">
    <name type="scientific">Ficus carica</name>
    <name type="common">Common fig</name>
    <dbReference type="NCBI Taxonomy" id="3494"/>
    <lineage>
        <taxon>Eukaryota</taxon>
        <taxon>Viridiplantae</taxon>
        <taxon>Streptophyta</taxon>
        <taxon>Embryophyta</taxon>
        <taxon>Tracheophyta</taxon>
        <taxon>Spermatophyta</taxon>
        <taxon>Magnoliopsida</taxon>
        <taxon>eudicotyledons</taxon>
        <taxon>Gunneridae</taxon>
        <taxon>Pentapetalae</taxon>
        <taxon>rosids</taxon>
        <taxon>fabids</taxon>
        <taxon>Rosales</taxon>
        <taxon>Moraceae</taxon>
        <taxon>Ficeae</taxon>
        <taxon>Ficus</taxon>
    </lineage>
</organism>
<proteinExistence type="predicted"/>
<reference evidence="2" key="1">
    <citation type="submission" date="2023-07" db="EMBL/GenBank/DDBJ databases">
        <title>draft genome sequence of fig (Ficus carica).</title>
        <authorList>
            <person name="Takahashi T."/>
            <person name="Nishimura K."/>
        </authorList>
    </citation>
    <scope>NUCLEOTIDE SEQUENCE</scope>
</reference>
<protein>
    <submittedName>
        <fullName evidence="2">Uncharacterized protein</fullName>
    </submittedName>
</protein>
<keyword evidence="3" id="KW-1185">Reference proteome</keyword>
<accession>A0AA88D522</accession>
<dbReference type="EMBL" id="BTGU01000018">
    <property type="protein sequence ID" value="GMN44635.1"/>
    <property type="molecule type" value="Genomic_DNA"/>
</dbReference>
<dbReference type="AlphaFoldDB" id="A0AA88D522"/>
<dbReference type="Proteomes" id="UP001187192">
    <property type="component" value="Unassembled WGS sequence"/>
</dbReference>
<evidence type="ECO:0000256" key="1">
    <source>
        <dbReference type="SAM" id="MobiDB-lite"/>
    </source>
</evidence>
<feature type="region of interest" description="Disordered" evidence="1">
    <location>
        <begin position="33"/>
        <end position="55"/>
    </location>
</feature>
<evidence type="ECO:0000313" key="3">
    <source>
        <dbReference type="Proteomes" id="UP001187192"/>
    </source>
</evidence>
<gene>
    <name evidence="2" type="ORF">TIFTF001_013836</name>
</gene>